<feature type="non-terminal residue" evidence="3">
    <location>
        <position position="1"/>
    </location>
</feature>
<dbReference type="InParanoid" id="A0A2J6TT68"/>
<evidence type="ECO:0000313" key="3">
    <source>
        <dbReference type="EMBL" id="PMD66206.1"/>
    </source>
</evidence>
<keyword evidence="2" id="KW-1133">Transmembrane helix</keyword>
<dbReference type="RefSeq" id="XP_024743110.1">
    <property type="nucleotide sequence ID" value="XM_024872893.1"/>
</dbReference>
<feature type="transmembrane region" description="Helical" evidence="2">
    <location>
        <begin position="109"/>
        <end position="133"/>
    </location>
</feature>
<dbReference type="GeneID" id="36580973"/>
<name>A0A2J6TT68_9HELO</name>
<sequence>DVYTNLPSNAYILNTRFTEPVTGLSATAIKRSQYGLLIAGYQIIIIFAISGIWQLASNVVFLLFPLRDRQIRFIGLIAFWNAHDPWSAVYLMTSYVWNRGKPTATGNDFWLGMLLLLTAFLLAVGGIVAGIFYTDSLQIGQAAPVHPASVFLPNIELFQGDLATALRYQAAGAPSVLRALGSAESVDDNTRRQSVSIGAPRQLPDSNETHPKYSMDYSYTITAADFGLQTHRGLVHNVKGRCETTYDWLHPLDVEGSWPGSMEVYYPWDDTASAVPVDGPMWPVRGHLELAAITQPQSLEGYSSNQTYALIIKSANVQSYSSTTDPWYFTERIDSLNSNLSKEVTITAPYRVKPGRPALSCWQNTEFCFRGACSSRLFENHRADRQNISEGLRDIFTTQFANPMIVSIGLAAGVSALRSFVGSVRGTMIDAASAKMQDEVTRLVLAGYLASKEVLRDVTLMQRGDFENFLLDDKGNPKPGAADFVIKTGDVVSVRLDLLILAPVICVVLWVLVGLLTLLKR</sequence>
<dbReference type="OrthoDB" id="5337208at2759"/>
<reference evidence="3 4" key="1">
    <citation type="submission" date="2016-04" db="EMBL/GenBank/DDBJ databases">
        <title>A degradative enzymes factory behind the ericoid mycorrhizal symbiosis.</title>
        <authorList>
            <consortium name="DOE Joint Genome Institute"/>
            <person name="Martino E."/>
            <person name="Morin E."/>
            <person name="Grelet G."/>
            <person name="Kuo A."/>
            <person name="Kohler A."/>
            <person name="Daghino S."/>
            <person name="Barry K."/>
            <person name="Choi C."/>
            <person name="Cichocki N."/>
            <person name="Clum A."/>
            <person name="Copeland A."/>
            <person name="Hainaut M."/>
            <person name="Haridas S."/>
            <person name="Labutti K."/>
            <person name="Lindquist E."/>
            <person name="Lipzen A."/>
            <person name="Khouja H.-R."/>
            <person name="Murat C."/>
            <person name="Ohm R."/>
            <person name="Olson A."/>
            <person name="Spatafora J."/>
            <person name="Veneault-Fourrey C."/>
            <person name="Henrissat B."/>
            <person name="Grigoriev I."/>
            <person name="Martin F."/>
            <person name="Perotto S."/>
        </authorList>
    </citation>
    <scope>NUCLEOTIDE SEQUENCE [LARGE SCALE GENOMIC DNA]</scope>
    <source>
        <strain evidence="3 4">E</strain>
    </source>
</reference>
<dbReference type="STRING" id="1095630.A0A2J6TT68"/>
<gene>
    <name evidence="3" type="ORF">K444DRAFT_472383</name>
</gene>
<keyword evidence="2" id="KW-0472">Membrane</keyword>
<dbReference type="AlphaFoldDB" id="A0A2J6TT68"/>
<evidence type="ECO:0000256" key="1">
    <source>
        <dbReference type="SAM" id="MobiDB-lite"/>
    </source>
</evidence>
<organism evidence="3 4">
    <name type="scientific">Hyaloscypha bicolor E</name>
    <dbReference type="NCBI Taxonomy" id="1095630"/>
    <lineage>
        <taxon>Eukaryota</taxon>
        <taxon>Fungi</taxon>
        <taxon>Dikarya</taxon>
        <taxon>Ascomycota</taxon>
        <taxon>Pezizomycotina</taxon>
        <taxon>Leotiomycetes</taxon>
        <taxon>Helotiales</taxon>
        <taxon>Hyaloscyphaceae</taxon>
        <taxon>Hyaloscypha</taxon>
        <taxon>Hyaloscypha bicolor</taxon>
    </lineage>
</organism>
<proteinExistence type="predicted"/>
<feature type="region of interest" description="Disordered" evidence="1">
    <location>
        <begin position="189"/>
        <end position="210"/>
    </location>
</feature>
<feature type="non-terminal residue" evidence="3">
    <location>
        <position position="521"/>
    </location>
</feature>
<feature type="transmembrane region" description="Helical" evidence="2">
    <location>
        <begin position="498"/>
        <end position="519"/>
    </location>
</feature>
<evidence type="ECO:0000256" key="2">
    <source>
        <dbReference type="SAM" id="Phobius"/>
    </source>
</evidence>
<keyword evidence="4" id="KW-1185">Reference proteome</keyword>
<evidence type="ECO:0000313" key="4">
    <source>
        <dbReference type="Proteomes" id="UP000235371"/>
    </source>
</evidence>
<feature type="transmembrane region" description="Helical" evidence="2">
    <location>
        <begin position="73"/>
        <end position="97"/>
    </location>
</feature>
<dbReference type="Proteomes" id="UP000235371">
    <property type="component" value="Unassembled WGS sequence"/>
</dbReference>
<accession>A0A2J6TT68</accession>
<keyword evidence="2" id="KW-0812">Transmembrane</keyword>
<dbReference type="EMBL" id="KZ613745">
    <property type="protein sequence ID" value="PMD66206.1"/>
    <property type="molecule type" value="Genomic_DNA"/>
</dbReference>
<protein>
    <submittedName>
        <fullName evidence="3">Uncharacterized protein</fullName>
    </submittedName>
</protein>